<keyword evidence="2" id="KW-0472">Membrane</keyword>
<organism evidence="5 6">
    <name type="scientific">Purpureocillium lilacinum</name>
    <name type="common">Paecilomyces lilacinus</name>
    <dbReference type="NCBI Taxonomy" id="33203"/>
    <lineage>
        <taxon>Eukaryota</taxon>
        <taxon>Fungi</taxon>
        <taxon>Dikarya</taxon>
        <taxon>Ascomycota</taxon>
        <taxon>Pezizomycotina</taxon>
        <taxon>Sordariomycetes</taxon>
        <taxon>Hypocreomycetidae</taxon>
        <taxon>Hypocreales</taxon>
        <taxon>Ophiocordycipitaceae</taxon>
        <taxon>Purpureocillium</taxon>
    </lineage>
</organism>
<dbReference type="PANTHER" id="PTHR31685:SF2">
    <property type="entry name" value="PROTEIN YTP1"/>
    <property type="match status" value="1"/>
</dbReference>
<dbReference type="Proteomes" id="UP001287286">
    <property type="component" value="Unassembled WGS sequence"/>
</dbReference>
<dbReference type="Gene3D" id="1.20.120.1770">
    <property type="match status" value="1"/>
</dbReference>
<accession>A0ABR0CA17</accession>
<dbReference type="PANTHER" id="PTHR31685">
    <property type="entry name" value="INTEGRAL MEMBRANE PROTEIN (AFU_ORTHOLOGUE AFUA_6G12730)-RELATED"/>
    <property type="match status" value="1"/>
</dbReference>
<keyword evidence="6" id="KW-1185">Reference proteome</keyword>
<keyword evidence="2" id="KW-1133">Transmembrane helix</keyword>
<feature type="transmembrane region" description="Helical" evidence="2">
    <location>
        <begin position="262"/>
        <end position="284"/>
    </location>
</feature>
<sequence>MTDGERIHSVSIMCLPFVILAGTELPYSPVMIWRDLPIAQATVVLEAAGVLGCDQIDKWQEHGRTLVECGDSRPLHAQSVSRVFATHANDPEDAKLDSPSMVRMNATYMGCLRVKGRCRSLRRQSPFFASVARAPLVLHRHLPPLSFPRGPPACPDLARVARLFAVVTNAPAPFVRLATATRLGRRYAQASRGPSHETLEPSDDAETQTAAMATFARPGRASSLLFLFAALANMSSAHDHHDGESKIPTGDTVSKDPIDTTLWIHIFVQMFAYGVIFPIGMVLGITKSRWHVPTQALGSLLAILGFFLGHAHGGREFVGNNIHSIFANILQLLLVGQVVLGLYLKGHWEKGLNGRIRKLIRPFHSVIGKAMPILSWTQMIFGGITTLGFCQGDHLGQCLAHFIMGSAFIAYGVLLTIILLVGQVWMRRCGRSQEFFDSAVIAAWGCVNTFTEHRWGTAWVKNDWQHTTMGIIWWCAGLAGMWLSRDRDGQPKRNFIPGFVIFITGWAMSAHPQELMVSAMTHSTFGKTLMAAGLTRIIEIAFVLRDEQSLTKDGRTWNSFQYIPVFLLYAAGFLFLGATEEQMILVHNSDMDGVSYILILFSLASLVFLFSNMLIHLYDRLSPTEAKDLGEYRAAHDGRLRDAEEFELDGLVSDDEDHRMLPDRTSLDTPSTLGKNNEQSVH</sequence>
<evidence type="ECO:0000259" key="4">
    <source>
        <dbReference type="Pfam" id="PF10355"/>
    </source>
</evidence>
<feature type="compositionally biased region" description="Polar residues" evidence="1">
    <location>
        <begin position="667"/>
        <end position="682"/>
    </location>
</feature>
<feature type="compositionally biased region" description="Basic and acidic residues" evidence="1">
    <location>
        <begin position="656"/>
        <end position="666"/>
    </location>
</feature>
<feature type="transmembrane region" description="Helical" evidence="2">
    <location>
        <begin position="495"/>
        <end position="512"/>
    </location>
</feature>
<feature type="domain" description="Protein YTP1-like C-terminal" evidence="4">
    <location>
        <begin position="375"/>
        <end position="618"/>
    </location>
</feature>
<dbReference type="CDD" id="cd08760">
    <property type="entry name" value="Cyt_b561_FRRS1_like"/>
    <property type="match status" value="1"/>
</dbReference>
<evidence type="ECO:0000259" key="3">
    <source>
        <dbReference type="Pfam" id="PF10348"/>
    </source>
</evidence>
<dbReference type="Pfam" id="PF10355">
    <property type="entry name" value="Ytp1"/>
    <property type="match status" value="1"/>
</dbReference>
<proteinExistence type="predicted"/>
<protein>
    <recommendedName>
        <fullName evidence="7">YTP1-like protein</fullName>
    </recommendedName>
</protein>
<feature type="transmembrane region" description="Helical" evidence="2">
    <location>
        <begin position="556"/>
        <end position="576"/>
    </location>
</feature>
<dbReference type="Pfam" id="PF10348">
    <property type="entry name" value="DUF2427"/>
    <property type="match status" value="1"/>
</dbReference>
<feature type="transmembrane region" description="Helical" evidence="2">
    <location>
        <begin position="325"/>
        <end position="345"/>
    </location>
</feature>
<evidence type="ECO:0008006" key="7">
    <source>
        <dbReference type="Google" id="ProtNLM"/>
    </source>
</evidence>
<reference evidence="5 6" key="1">
    <citation type="journal article" date="2024" name="Microbiol. Resour. Announc.">
        <title>Genome annotations for the ascomycete fungi Trichoderma harzianum, Trichoderma aggressivum, and Purpureocillium lilacinum.</title>
        <authorList>
            <person name="Beijen E.P.W."/>
            <person name="Ohm R.A."/>
        </authorList>
    </citation>
    <scope>NUCLEOTIDE SEQUENCE [LARGE SCALE GENOMIC DNA]</scope>
    <source>
        <strain evidence="5 6">CBS 150709</strain>
    </source>
</reference>
<evidence type="ECO:0000313" key="5">
    <source>
        <dbReference type="EMBL" id="KAK4093057.1"/>
    </source>
</evidence>
<feature type="region of interest" description="Disordered" evidence="1">
    <location>
        <begin position="653"/>
        <end position="682"/>
    </location>
</feature>
<feature type="transmembrane region" description="Helical" evidence="2">
    <location>
        <begin position="399"/>
        <end position="422"/>
    </location>
</feature>
<feature type="domain" description="DUF2427" evidence="3">
    <location>
        <begin position="246"/>
        <end position="347"/>
    </location>
</feature>
<dbReference type="InterPro" id="IPR018827">
    <property type="entry name" value="YTP1_C"/>
</dbReference>
<evidence type="ECO:0000256" key="1">
    <source>
        <dbReference type="SAM" id="MobiDB-lite"/>
    </source>
</evidence>
<keyword evidence="2" id="KW-0812">Transmembrane</keyword>
<comment type="caution">
    <text evidence="5">The sequence shown here is derived from an EMBL/GenBank/DDBJ whole genome shotgun (WGS) entry which is preliminary data.</text>
</comment>
<feature type="transmembrane region" description="Helical" evidence="2">
    <location>
        <begin position="366"/>
        <end position="387"/>
    </location>
</feature>
<dbReference type="InterPro" id="IPR018825">
    <property type="entry name" value="DUF2427"/>
</dbReference>
<gene>
    <name evidence="5" type="ORF">Purlil1_2214</name>
</gene>
<name>A0ABR0CA17_PURLI</name>
<feature type="transmembrane region" description="Helical" evidence="2">
    <location>
        <begin position="524"/>
        <end position="544"/>
    </location>
</feature>
<dbReference type="EMBL" id="JAWRVI010000006">
    <property type="protein sequence ID" value="KAK4093057.1"/>
    <property type="molecule type" value="Genomic_DNA"/>
</dbReference>
<feature type="transmembrane region" description="Helical" evidence="2">
    <location>
        <begin position="296"/>
        <end position="313"/>
    </location>
</feature>
<evidence type="ECO:0000256" key="2">
    <source>
        <dbReference type="SAM" id="Phobius"/>
    </source>
</evidence>
<feature type="transmembrane region" description="Helical" evidence="2">
    <location>
        <begin position="596"/>
        <end position="618"/>
    </location>
</feature>
<evidence type="ECO:0000313" key="6">
    <source>
        <dbReference type="Proteomes" id="UP001287286"/>
    </source>
</evidence>